<accession>A0ACD3AUH9</accession>
<evidence type="ECO:0000313" key="1">
    <source>
        <dbReference type="EMBL" id="TFK69001.1"/>
    </source>
</evidence>
<feature type="non-terminal residue" evidence="1">
    <location>
        <position position="110"/>
    </location>
</feature>
<keyword evidence="2" id="KW-1185">Reference proteome</keyword>
<dbReference type="Proteomes" id="UP000308600">
    <property type="component" value="Unassembled WGS sequence"/>
</dbReference>
<sequence length="110" mass="12680">MEPPHFYDPRASKRSQIDHEILLLKQLQIADNTLLPVSTLPNEILCSIFLICRAGSTFNQTCMQNLLPLTWVCRHWRNVALSSPHLWAYIGEENLHWAAECLSRSKQVPL</sequence>
<proteinExistence type="predicted"/>
<reference evidence="1 2" key="1">
    <citation type="journal article" date="2019" name="Nat. Ecol. Evol.">
        <title>Megaphylogeny resolves global patterns of mushroom evolution.</title>
        <authorList>
            <person name="Varga T."/>
            <person name="Krizsan K."/>
            <person name="Foldi C."/>
            <person name="Dima B."/>
            <person name="Sanchez-Garcia M."/>
            <person name="Sanchez-Ramirez S."/>
            <person name="Szollosi G.J."/>
            <person name="Szarkandi J.G."/>
            <person name="Papp V."/>
            <person name="Albert L."/>
            <person name="Andreopoulos W."/>
            <person name="Angelini C."/>
            <person name="Antonin V."/>
            <person name="Barry K.W."/>
            <person name="Bougher N.L."/>
            <person name="Buchanan P."/>
            <person name="Buyck B."/>
            <person name="Bense V."/>
            <person name="Catcheside P."/>
            <person name="Chovatia M."/>
            <person name="Cooper J."/>
            <person name="Damon W."/>
            <person name="Desjardin D."/>
            <person name="Finy P."/>
            <person name="Geml J."/>
            <person name="Haridas S."/>
            <person name="Hughes K."/>
            <person name="Justo A."/>
            <person name="Karasinski D."/>
            <person name="Kautmanova I."/>
            <person name="Kiss B."/>
            <person name="Kocsube S."/>
            <person name="Kotiranta H."/>
            <person name="LaButti K.M."/>
            <person name="Lechner B.E."/>
            <person name="Liimatainen K."/>
            <person name="Lipzen A."/>
            <person name="Lukacs Z."/>
            <person name="Mihaltcheva S."/>
            <person name="Morgado L.N."/>
            <person name="Niskanen T."/>
            <person name="Noordeloos M.E."/>
            <person name="Ohm R.A."/>
            <person name="Ortiz-Santana B."/>
            <person name="Ovrebo C."/>
            <person name="Racz N."/>
            <person name="Riley R."/>
            <person name="Savchenko A."/>
            <person name="Shiryaev A."/>
            <person name="Soop K."/>
            <person name="Spirin V."/>
            <person name="Szebenyi C."/>
            <person name="Tomsovsky M."/>
            <person name="Tulloss R.E."/>
            <person name="Uehling J."/>
            <person name="Grigoriev I.V."/>
            <person name="Vagvolgyi C."/>
            <person name="Papp T."/>
            <person name="Martin F.M."/>
            <person name="Miettinen O."/>
            <person name="Hibbett D.S."/>
            <person name="Nagy L.G."/>
        </authorList>
    </citation>
    <scope>NUCLEOTIDE SEQUENCE [LARGE SCALE GENOMIC DNA]</scope>
    <source>
        <strain evidence="1 2">NL-1719</strain>
    </source>
</reference>
<name>A0ACD3AUH9_9AGAR</name>
<dbReference type="EMBL" id="ML208339">
    <property type="protein sequence ID" value="TFK69001.1"/>
    <property type="molecule type" value="Genomic_DNA"/>
</dbReference>
<evidence type="ECO:0000313" key="2">
    <source>
        <dbReference type="Proteomes" id="UP000308600"/>
    </source>
</evidence>
<protein>
    <submittedName>
        <fullName evidence="1">Uncharacterized protein</fullName>
    </submittedName>
</protein>
<organism evidence="1 2">
    <name type="scientific">Pluteus cervinus</name>
    <dbReference type="NCBI Taxonomy" id="181527"/>
    <lineage>
        <taxon>Eukaryota</taxon>
        <taxon>Fungi</taxon>
        <taxon>Dikarya</taxon>
        <taxon>Basidiomycota</taxon>
        <taxon>Agaricomycotina</taxon>
        <taxon>Agaricomycetes</taxon>
        <taxon>Agaricomycetidae</taxon>
        <taxon>Agaricales</taxon>
        <taxon>Pluteineae</taxon>
        <taxon>Pluteaceae</taxon>
        <taxon>Pluteus</taxon>
    </lineage>
</organism>
<gene>
    <name evidence="1" type="ORF">BDN72DRAFT_768505</name>
</gene>